<dbReference type="Pfam" id="PF25539">
    <property type="entry name" value="Bestrophin_2"/>
    <property type="match status" value="1"/>
</dbReference>
<feature type="region of interest" description="Disordered" evidence="8">
    <location>
        <begin position="470"/>
        <end position="502"/>
    </location>
</feature>
<evidence type="ECO:0000256" key="9">
    <source>
        <dbReference type="SAM" id="Phobius"/>
    </source>
</evidence>
<dbReference type="PANTHER" id="PTHR33281:SF19">
    <property type="entry name" value="VOLTAGE-DEPENDENT ANION CHANNEL-FORMING PROTEIN YNEE"/>
    <property type="match status" value="1"/>
</dbReference>
<evidence type="ECO:0000256" key="7">
    <source>
        <dbReference type="ARBA" id="ARBA00023136"/>
    </source>
</evidence>
<evidence type="ECO:0000313" key="11">
    <source>
        <dbReference type="Proteomes" id="UP000243876"/>
    </source>
</evidence>
<dbReference type="EMBL" id="CENE01000002">
    <property type="protein sequence ID" value="CEQ39349.1"/>
    <property type="molecule type" value="Genomic_DNA"/>
</dbReference>
<feature type="transmembrane region" description="Helical" evidence="9">
    <location>
        <begin position="16"/>
        <end position="34"/>
    </location>
</feature>
<keyword evidence="5 9" id="KW-1133">Transmembrane helix</keyword>
<evidence type="ECO:0000256" key="8">
    <source>
        <dbReference type="SAM" id="MobiDB-lite"/>
    </source>
</evidence>
<feature type="compositionally biased region" description="Basic and acidic residues" evidence="8">
    <location>
        <begin position="489"/>
        <end position="502"/>
    </location>
</feature>
<evidence type="ECO:0000256" key="6">
    <source>
        <dbReference type="ARBA" id="ARBA00023065"/>
    </source>
</evidence>
<dbReference type="InterPro" id="IPR044669">
    <property type="entry name" value="YneE/VCCN1/2-like"/>
</dbReference>
<dbReference type="PANTHER" id="PTHR33281">
    <property type="entry name" value="UPF0187 PROTEIN YNEE"/>
    <property type="match status" value="1"/>
</dbReference>
<comment type="subcellular location">
    <subcellularLocation>
        <location evidence="1">Cell membrane</location>
        <topology evidence="1">Multi-pass membrane protein</topology>
    </subcellularLocation>
</comment>
<keyword evidence="2" id="KW-0813">Transport</keyword>
<dbReference type="AlphaFoldDB" id="A0A0D6EHB0"/>
<proteinExistence type="predicted"/>
<evidence type="ECO:0000256" key="3">
    <source>
        <dbReference type="ARBA" id="ARBA00022475"/>
    </source>
</evidence>
<dbReference type="OrthoDB" id="1368at2759"/>
<dbReference type="GO" id="GO:0005254">
    <property type="term" value="F:chloride channel activity"/>
    <property type="evidence" value="ECO:0007669"/>
    <property type="project" value="InterPro"/>
</dbReference>
<keyword evidence="3" id="KW-1003">Cell membrane</keyword>
<dbReference type="GO" id="GO:0005886">
    <property type="term" value="C:plasma membrane"/>
    <property type="evidence" value="ECO:0007669"/>
    <property type="project" value="UniProtKB-SubCell"/>
</dbReference>
<gene>
    <name evidence="10" type="primary">SPOSA6832_00874</name>
</gene>
<keyword evidence="7 9" id="KW-0472">Membrane</keyword>
<protein>
    <submittedName>
        <fullName evidence="10">SPOSA6832_00874-mRNA-1:cds</fullName>
    </submittedName>
</protein>
<evidence type="ECO:0000313" key="10">
    <source>
        <dbReference type="EMBL" id="CEQ39349.1"/>
    </source>
</evidence>
<keyword evidence="6" id="KW-0406">Ion transport</keyword>
<name>A0A0D6EHB0_SPOSA</name>
<dbReference type="Proteomes" id="UP000243876">
    <property type="component" value="Unassembled WGS sequence"/>
</dbReference>
<accession>A0A0D6EHB0</accession>
<evidence type="ECO:0000256" key="1">
    <source>
        <dbReference type="ARBA" id="ARBA00004651"/>
    </source>
</evidence>
<keyword evidence="4 9" id="KW-0812">Transmembrane</keyword>
<feature type="compositionally biased region" description="Basic residues" evidence="8">
    <location>
        <begin position="476"/>
        <end position="488"/>
    </location>
</feature>
<organism evidence="10 11">
    <name type="scientific">Sporidiobolus salmonicolor</name>
    <name type="common">Yeast-like fungus</name>
    <name type="synonym">Sporobolomyces salmonicolor</name>
    <dbReference type="NCBI Taxonomy" id="5005"/>
    <lineage>
        <taxon>Eukaryota</taxon>
        <taxon>Fungi</taxon>
        <taxon>Dikarya</taxon>
        <taxon>Basidiomycota</taxon>
        <taxon>Pucciniomycotina</taxon>
        <taxon>Microbotryomycetes</taxon>
        <taxon>Sporidiobolales</taxon>
        <taxon>Sporidiobolaceae</taxon>
        <taxon>Sporobolomyces</taxon>
    </lineage>
</organism>
<reference evidence="11" key="1">
    <citation type="submission" date="2015-02" db="EMBL/GenBank/DDBJ databases">
        <authorList>
            <person name="Gon?alves P."/>
        </authorList>
    </citation>
    <scope>NUCLEOTIDE SEQUENCE [LARGE SCALE GENOMIC DNA]</scope>
</reference>
<sequence>MAPIFHRIGQTVFTEIWPQTVFFTLIAMAICVGCDQTGYSMKSCCPSSRPCSRRAAWTTLSLGSRNLALQIWLHFPNSTLSATELAHLEADSEEMEVERLKAIVEKKTIIGLIQAYAAAVKHYVRGESGIFYEDLYDLVACLPKYAFPSSIEDPDARSNLNGLWRSPHPNGSTFIPIDDYKPSPRPPLNTFSSTASTAFDLEKGMSSEEVFHSHLKIQEPHRKMQELRLAPAFNPPKKGVLHYAPVLALFKPIWRLFARREPRVKHHASTNIPLEIQMFLSGYIAECMRRKTLESTLVGVTFGYVNQLADSLATMERVLSTPLPFAYNVHLRAVTYIFLLFLPFQVYASLGYLTIVAEFVSGVVFLGFLELSSQLEMPFGYDDSDLDLDSYCSLLAAELREITAHPQPAPSTFVWSSLNRPFLPFDGRTGTEVLAEFSASQSSEAATAQAVKGVPGMRKYLSQHYHQLEERARREKDKRKKRIARAAGHKTEKDDSDDEHGSVDARTRIVHVCAL</sequence>
<evidence type="ECO:0000256" key="5">
    <source>
        <dbReference type="ARBA" id="ARBA00022989"/>
    </source>
</evidence>
<evidence type="ECO:0000256" key="2">
    <source>
        <dbReference type="ARBA" id="ARBA00022448"/>
    </source>
</evidence>
<evidence type="ECO:0000256" key="4">
    <source>
        <dbReference type="ARBA" id="ARBA00022692"/>
    </source>
</evidence>
<keyword evidence="11" id="KW-1185">Reference proteome</keyword>